<evidence type="ECO:0000256" key="1">
    <source>
        <dbReference type="PROSITE-ProRule" id="PRU00723"/>
    </source>
</evidence>
<keyword evidence="1" id="KW-0862">Zinc</keyword>
<evidence type="ECO:0000313" key="4">
    <source>
        <dbReference type="EMBL" id="KAJ2757179.1"/>
    </source>
</evidence>
<dbReference type="InterPro" id="IPR000571">
    <property type="entry name" value="Znf_CCCH"/>
</dbReference>
<dbReference type="Gene3D" id="4.10.1000.10">
    <property type="entry name" value="Zinc finger, CCCH-type"/>
    <property type="match status" value="2"/>
</dbReference>
<name>A0A9W8H180_9FUNG</name>
<feature type="domain" description="C3H1-type" evidence="3">
    <location>
        <begin position="200"/>
        <end position="228"/>
    </location>
</feature>
<gene>
    <name evidence="4" type="ORF">GGI19_000229</name>
</gene>
<dbReference type="AlphaFoldDB" id="A0A9W8H180"/>
<evidence type="ECO:0000313" key="5">
    <source>
        <dbReference type="Proteomes" id="UP001140011"/>
    </source>
</evidence>
<feature type="zinc finger region" description="C3H1-type" evidence="1">
    <location>
        <begin position="142"/>
        <end position="170"/>
    </location>
</feature>
<keyword evidence="1" id="KW-0479">Metal-binding</keyword>
<feature type="region of interest" description="Disordered" evidence="2">
    <location>
        <begin position="289"/>
        <end position="316"/>
    </location>
</feature>
<sequence length="338" mass="38001">MKLVVKNDEPNAGSSSSTSGATQYISYANKLVKVGTANSASIRPPTMPSYRPRPAMHTARLVNSRVTINGETFIRKGRGNKLVRAPSISPAAPAATTASQRGVVNIEGENYVRTKKGSLVRVDALRKFSSQRTTPMYKKGASKRRPLCTKYVYGKCAQSAIDCLYSHELTPETVPVCLYFQSDRCKKDEQTCPFIHIKVNPNAPICRDFVYKHFCAKGRKCLHRHVWECPDWVEKNNCTRPKCKLPHPPKEKAKTWKSATPLDTPVVSKDEQDMFIKQYVRRPVFDSDAIDESAKDEECSDAETQMAEDEYLSDDDLSGDEAAELLKWYDDNYVEESA</sequence>
<dbReference type="GO" id="GO:0008270">
    <property type="term" value="F:zinc ion binding"/>
    <property type="evidence" value="ECO:0007669"/>
    <property type="project" value="UniProtKB-KW"/>
</dbReference>
<feature type="domain" description="C3H1-type" evidence="3">
    <location>
        <begin position="171"/>
        <end position="199"/>
    </location>
</feature>
<comment type="caution">
    <text evidence="4">The sequence shown here is derived from an EMBL/GenBank/DDBJ whole genome shotgun (WGS) entry which is preliminary data.</text>
</comment>
<keyword evidence="5" id="KW-1185">Reference proteome</keyword>
<proteinExistence type="predicted"/>
<dbReference type="OrthoDB" id="410307at2759"/>
<dbReference type="Proteomes" id="UP001140011">
    <property type="component" value="Unassembled WGS sequence"/>
</dbReference>
<dbReference type="GO" id="GO:0005634">
    <property type="term" value="C:nucleus"/>
    <property type="evidence" value="ECO:0007669"/>
    <property type="project" value="TreeGrafter"/>
</dbReference>
<dbReference type="PANTHER" id="PTHR46156:SF1">
    <property type="entry name" value="ZINC FINGER CCCH DOMAIN-CONTAINING PROTEIN 3"/>
    <property type="match status" value="1"/>
</dbReference>
<dbReference type="EMBL" id="JANBUH010000005">
    <property type="protein sequence ID" value="KAJ2757179.1"/>
    <property type="molecule type" value="Genomic_DNA"/>
</dbReference>
<feature type="domain" description="C3H1-type" evidence="3">
    <location>
        <begin position="142"/>
        <end position="170"/>
    </location>
</feature>
<dbReference type="PROSITE" id="PS50103">
    <property type="entry name" value="ZF_C3H1"/>
    <property type="match status" value="3"/>
</dbReference>
<feature type="zinc finger region" description="C3H1-type" evidence="1">
    <location>
        <begin position="171"/>
        <end position="199"/>
    </location>
</feature>
<dbReference type="SMART" id="SM00356">
    <property type="entry name" value="ZnF_C3H1"/>
    <property type="match status" value="3"/>
</dbReference>
<feature type="compositionally biased region" description="Acidic residues" evidence="2">
    <location>
        <begin position="298"/>
        <end position="316"/>
    </location>
</feature>
<protein>
    <recommendedName>
        <fullName evidence="3">C3H1-type domain-containing protein</fullName>
    </recommendedName>
</protein>
<accession>A0A9W8H180</accession>
<feature type="zinc finger region" description="C3H1-type" evidence="1">
    <location>
        <begin position="200"/>
        <end position="228"/>
    </location>
</feature>
<reference evidence="4" key="1">
    <citation type="submission" date="2022-07" db="EMBL/GenBank/DDBJ databases">
        <title>Phylogenomic reconstructions and comparative analyses of Kickxellomycotina fungi.</title>
        <authorList>
            <person name="Reynolds N.K."/>
            <person name="Stajich J.E."/>
            <person name="Barry K."/>
            <person name="Grigoriev I.V."/>
            <person name="Crous P."/>
            <person name="Smith M.E."/>
        </authorList>
    </citation>
    <scope>NUCLEOTIDE SEQUENCE</scope>
    <source>
        <strain evidence="4">BCRC 34297</strain>
    </source>
</reference>
<organism evidence="4 5">
    <name type="scientific">Coemansia pectinata</name>
    <dbReference type="NCBI Taxonomy" id="1052879"/>
    <lineage>
        <taxon>Eukaryota</taxon>
        <taxon>Fungi</taxon>
        <taxon>Fungi incertae sedis</taxon>
        <taxon>Zoopagomycota</taxon>
        <taxon>Kickxellomycotina</taxon>
        <taxon>Kickxellomycetes</taxon>
        <taxon>Kickxellales</taxon>
        <taxon>Kickxellaceae</taxon>
        <taxon>Coemansia</taxon>
    </lineage>
</organism>
<evidence type="ECO:0000259" key="3">
    <source>
        <dbReference type="PROSITE" id="PS50103"/>
    </source>
</evidence>
<keyword evidence="1" id="KW-0863">Zinc-finger</keyword>
<dbReference type="PANTHER" id="PTHR46156">
    <property type="entry name" value="CCCH ZINGC FINGER"/>
    <property type="match status" value="1"/>
</dbReference>
<evidence type="ECO:0000256" key="2">
    <source>
        <dbReference type="SAM" id="MobiDB-lite"/>
    </source>
</evidence>
<feature type="region of interest" description="Disordered" evidence="2">
    <location>
        <begin position="1"/>
        <end position="20"/>
    </location>
</feature>